<evidence type="ECO:0000313" key="3">
    <source>
        <dbReference type="Proteomes" id="UP001409291"/>
    </source>
</evidence>
<feature type="transmembrane region" description="Helical" evidence="1">
    <location>
        <begin position="49"/>
        <end position="66"/>
    </location>
</feature>
<dbReference type="EMBL" id="JBDJNQ010000001">
    <property type="protein sequence ID" value="MEN5375889.1"/>
    <property type="molecule type" value="Genomic_DNA"/>
</dbReference>
<gene>
    <name evidence="2" type="ORF">ABE541_01310</name>
</gene>
<proteinExistence type="predicted"/>
<keyword evidence="1" id="KW-0472">Membrane</keyword>
<keyword evidence="1" id="KW-1133">Transmembrane helix</keyword>
<sequence>MENNDELMKTLMQSSKLKMPFSDFESRVMQTIEQDEKKAVAVLEDRKRGIYFFLAGMIFGLGLNYLLSKSWKDLQFNLPQQENALLVSQIIYAILILFFIERLVKLYHLNRQIKGL</sequence>
<name>A0ABV0BN11_9SPHI</name>
<evidence type="ECO:0000256" key="1">
    <source>
        <dbReference type="SAM" id="Phobius"/>
    </source>
</evidence>
<feature type="transmembrane region" description="Helical" evidence="1">
    <location>
        <begin position="86"/>
        <end position="104"/>
    </location>
</feature>
<keyword evidence="3" id="KW-1185">Reference proteome</keyword>
<accession>A0ABV0BN11</accession>
<organism evidence="2 3">
    <name type="scientific">Sphingobacterium kitahiroshimense</name>
    <dbReference type="NCBI Taxonomy" id="470446"/>
    <lineage>
        <taxon>Bacteria</taxon>
        <taxon>Pseudomonadati</taxon>
        <taxon>Bacteroidota</taxon>
        <taxon>Sphingobacteriia</taxon>
        <taxon>Sphingobacteriales</taxon>
        <taxon>Sphingobacteriaceae</taxon>
        <taxon>Sphingobacterium</taxon>
    </lineage>
</organism>
<comment type="caution">
    <text evidence="2">The sequence shown here is derived from an EMBL/GenBank/DDBJ whole genome shotgun (WGS) entry which is preliminary data.</text>
</comment>
<reference evidence="2 3" key="1">
    <citation type="submission" date="2024-04" db="EMBL/GenBank/DDBJ databases">
        <title>WGS of bacteria from Torrens River.</title>
        <authorList>
            <person name="Wyrsch E.R."/>
            <person name="Drigo B."/>
        </authorList>
    </citation>
    <scope>NUCLEOTIDE SEQUENCE [LARGE SCALE GENOMIC DNA]</scope>
    <source>
        <strain evidence="2 3">TWI391</strain>
    </source>
</reference>
<evidence type="ECO:0000313" key="2">
    <source>
        <dbReference type="EMBL" id="MEN5375889.1"/>
    </source>
</evidence>
<protein>
    <submittedName>
        <fullName evidence="2">Uncharacterized protein</fullName>
    </submittedName>
</protein>
<keyword evidence="1" id="KW-0812">Transmembrane</keyword>
<dbReference type="Proteomes" id="UP001409291">
    <property type="component" value="Unassembled WGS sequence"/>
</dbReference>
<dbReference type="RefSeq" id="WP_132771885.1">
    <property type="nucleotide sequence ID" value="NZ_JAOQNK010000001.1"/>
</dbReference>